<proteinExistence type="predicted"/>
<dbReference type="EMBL" id="CZBX01000002">
    <property type="protein sequence ID" value="CUQ82291.1"/>
    <property type="molecule type" value="Genomic_DNA"/>
</dbReference>
<dbReference type="SUPFAM" id="SSF56399">
    <property type="entry name" value="ADP-ribosylation"/>
    <property type="match status" value="1"/>
</dbReference>
<name>A0A173U6L7_9FIRM</name>
<dbReference type="OrthoDB" id="9813772at2"/>
<dbReference type="RefSeq" id="WP_015527853.1">
    <property type="nucleotide sequence ID" value="NZ_CACRUQ010000005.1"/>
</dbReference>
<evidence type="ECO:0000313" key="2">
    <source>
        <dbReference type="Proteomes" id="UP000078383"/>
    </source>
</evidence>
<evidence type="ECO:0000313" key="1">
    <source>
        <dbReference type="EMBL" id="CUQ82291.1"/>
    </source>
</evidence>
<sequence>MKKILYHGSEFLIEKPEFGKGARHNDYGRGFYCTENIELAREWACAKQKNGYVNIYELDMEGLKVLNLNDSKYHILNWLAILADNRTYWQNGSIAEEAKKYIKEHFLIDITPYDIIVGYRADDSYFSFAQDFVSGVISLEKLSEAMRLGKLGEQIVLKSPKAFETIYFQNYENVDAEIYYIKKAEREREARREYRRRKKESADIHELFMLDIMREGMENGDTRLFR</sequence>
<dbReference type="AlphaFoldDB" id="A0A173U6L7"/>
<dbReference type="Pfam" id="PF13151">
    <property type="entry name" value="DUF3990"/>
    <property type="match status" value="1"/>
</dbReference>
<dbReference type="InterPro" id="IPR025051">
    <property type="entry name" value="DUF3990"/>
</dbReference>
<organism evidence="1 2">
    <name type="scientific">[Ruminococcus] torques</name>
    <dbReference type="NCBI Taxonomy" id="33039"/>
    <lineage>
        <taxon>Bacteria</taxon>
        <taxon>Bacillati</taxon>
        <taxon>Bacillota</taxon>
        <taxon>Clostridia</taxon>
        <taxon>Lachnospirales</taxon>
        <taxon>Lachnospiraceae</taxon>
        <taxon>Mediterraneibacter</taxon>
    </lineage>
</organism>
<dbReference type="Proteomes" id="UP000078383">
    <property type="component" value="Unassembled WGS sequence"/>
</dbReference>
<evidence type="ECO:0008006" key="3">
    <source>
        <dbReference type="Google" id="ProtNLM"/>
    </source>
</evidence>
<protein>
    <recommendedName>
        <fullName evidence="3">DUF3990 domain-containing protein</fullName>
    </recommendedName>
</protein>
<accession>A0A173U6L7</accession>
<gene>
    <name evidence="1" type="ORF">ERS852502_00457</name>
</gene>
<reference evidence="1 2" key="1">
    <citation type="submission" date="2015-09" db="EMBL/GenBank/DDBJ databases">
        <authorList>
            <consortium name="Pathogen Informatics"/>
        </authorList>
    </citation>
    <scope>NUCLEOTIDE SEQUENCE [LARGE SCALE GENOMIC DNA]</scope>
    <source>
        <strain evidence="1 2">2789STDY5834889</strain>
    </source>
</reference>